<dbReference type="Proteomes" id="UP000199607">
    <property type="component" value="Unassembled WGS sequence"/>
</dbReference>
<keyword evidence="1" id="KW-1133">Transmembrane helix</keyword>
<evidence type="ECO:0000313" key="2">
    <source>
        <dbReference type="EMBL" id="SFL44456.1"/>
    </source>
</evidence>
<name>A0A1I4HST1_9EURY</name>
<protein>
    <submittedName>
        <fullName evidence="2">Uncharacterized protein</fullName>
    </submittedName>
</protein>
<dbReference type="AlphaFoldDB" id="A0A1I4HST1"/>
<keyword evidence="1" id="KW-0472">Membrane</keyword>
<dbReference type="EMBL" id="FOTC01000006">
    <property type="protein sequence ID" value="SFL44456.1"/>
    <property type="molecule type" value="Genomic_DNA"/>
</dbReference>
<feature type="transmembrane region" description="Helical" evidence="1">
    <location>
        <begin position="20"/>
        <end position="44"/>
    </location>
</feature>
<feature type="transmembrane region" description="Helical" evidence="1">
    <location>
        <begin position="50"/>
        <end position="75"/>
    </location>
</feature>
<evidence type="ECO:0000313" key="3">
    <source>
        <dbReference type="Proteomes" id="UP000199607"/>
    </source>
</evidence>
<keyword evidence="3" id="KW-1185">Reference proteome</keyword>
<accession>A0A1I4HST1</accession>
<organism evidence="2 3">
    <name type="scientific">Halogranum rubrum</name>
    <dbReference type="NCBI Taxonomy" id="553466"/>
    <lineage>
        <taxon>Archaea</taxon>
        <taxon>Methanobacteriati</taxon>
        <taxon>Methanobacteriota</taxon>
        <taxon>Stenosarchaea group</taxon>
        <taxon>Halobacteria</taxon>
        <taxon>Halobacteriales</taxon>
        <taxon>Haloferacaceae</taxon>
    </lineage>
</organism>
<sequence>MSSVQETSEANKWVTRRQGVIGTITHSVTLCIALFGLVLFLAGFAMQTGVWAAIFAVWGTALVLFGATVYTLLWLQRR</sequence>
<keyword evidence="1" id="KW-0812">Transmembrane</keyword>
<gene>
    <name evidence="2" type="ORF">SAMN04487950_3776</name>
</gene>
<dbReference type="RefSeq" id="WP_089871415.1">
    <property type="nucleotide sequence ID" value="NZ_FOTC01000006.1"/>
</dbReference>
<proteinExistence type="predicted"/>
<evidence type="ECO:0000256" key="1">
    <source>
        <dbReference type="SAM" id="Phobius"/>
    </source>
</evidence>
<reference evidence="3" key="1">
    <citation type="submission" date="2016-10" db="EMBL/GenBank/DDBJ databases">
        <authorList>
            <person name="Varghese N."/>
            <person name="Submissions S."/>
        </authorList>
    </citation>
    <scope>NUCLEOTIDE SEQUENCE [LARGE SCALE GENOMIC DNA]</scope>
    <source>
        <strain evidence="3">CGMCC 1.7738</strain>
    </source>
</reference>